<dbReference type="RefSeq" id="WP_188698492.1">
    <property type="nucleotide sequence ID" value="NZ_BMLS01000007.1"/>
</dbReference>
<accession>A0A918DMF9</accession>
<name>A0A918DMF9_9ALTE</name>
<feature type="domain" description="Smr" evidence="1">
    <location>
        <begin position="96"/>
        <end position="177"/>
    </location>
</feature>
<evidence type="ECO:0000259" key="1">
    <source>
        <dbReference type="PROSITE" id="PS50828"/>
    </source>
</evidence>
<dbReference type="Pfam" id="PF01713">
    <property type="entry name" value="Smr"/>
    <property type="match status" value="1"/>
</dbReference>
<comment type="caution">
    <text evidence="2">The sequence shown here is derived from an EMBL/GenBank/DDBJ whole genome shotgun (WGS) entry which is preliminary data.</text>
</comment>
<evidence type="ECO:0000313" key="3">
    <source>
        <dbReference type="Proteomes" id="UP000606935"/>
    </source>
</evidence>
<dbReference type="Proteomes" id="UP000606935">
    <property type="component" value="Unassembled WGS sequence"/>
</dbReference>
<dbReference type="SUPFAM" id="SSF160443">
    <property type="entry name" value="SMR domain-like"/>
    <property type="match status" value="1"/>
</dbReference>
<dbReference type="AlphaFoldDB" id="A0A918DMF9"/>
<dbReference type="NCBIfam" id="NF033154">
    <property type="entry name" value="endonuc_SmrA"/>
    <property type="match status" value="1"/>
</dbReference>
<protein>
    <submittedName>
        <fullName evidence="2">Smr domain-containing protein</fullName>
    </submittedName>
</protein>
<evidence type="ECO:0000313" key="2">
    <source>
        <dbReference type="EMBL" id="GGO74023.1"/>
    </source>
</evidence>
<reference evidence="2" key="1">
    <citation type="journal article" date="2014" name="Int. J. Syst. Evol. Microbiol.">
        <title>Complete genome sequence of Corynebacterium casei LMG S-19264T (=DSM 44701T), isolated from a smear-ripened cheese.</title>
        <authorList>
            <consortium name="US DOE Joint Genome Institute (JGI-PGF)"/>
            <person name="Walter F."/>
            <person name="Albersmeier A."/>
            <person name="Kalinowski J."/>
            <person name="Ruckert C."/>
        </authorList>
    </citation>
    <scope>NUCLEOTIDE SEQUENCE</scope>
    <source>
        <strain evidence="2">CGMCC 1.7086</strain>
    </source>
</reference>
<dbReference type="SMART" id="SM00463">
    <property type="entry name" value="SMR"/>
    <property type="match status" value="1"/>
</dbReference>
<sequence>MQDNQLNNDFMQAMSDVTPLAQDNKVVNLAPSNTTLAQQLKRQALEKQLLQDANYLSVEKVDPLDPYDFLDYKKDGVQEGVHKKLRLGQYQLDEILNLQMQRIESARHTLFDSLMQAHRRGLRTLLIQHGIGLHSKPFPALLKSYVNQWLRQIPQVLAFHTAQKHHGGLAATYVLLKKSEQQRLVNRERHQKR</sequence>
<dbReference type="GO" id="GO:0004520">
    <property type="term" value="F:DNA endonuclease activity"/>
    <property type="evidence" value="ECO:0007669"/>
    <property type="project" value="TreeGrafter"/>
</dbReference>
<dbReference type="PANTHER" id="PTHR35562">
    <property type="entry name" value="DNA ENDONUCLEASE SMRA-RELATED"/>
    <property type="match status" value="1"/>
</dbReference>
<dbReference type="PROSITE" id="PS50828">
    <property type="entry name" value="SMR"/>
    <property type="match status" value="1"/>
</dbReference>
<dbReference type="InterPro" id="IPR036063">
    <property type="entry name" value="Smr_dom_sf"/>
</dbReference>
<reference evidence="2" key="2">
    <citation type="submission" date="2020-09" db="EMBL/GenBank/DDBJ databases">
        <authorList>
            <person name="Sun Q."/>
            <person name="Zhou Y."/>
        </authorList>
    </citation>
    <scope>NUCLEOTIDE SEQUENCE</scope>
    <source>
        <strain evidence="2">CGMCC 1.7086</strain>
    </source>
</reference>
<dbReference type="Gene3D" id="3.30.1370.110">
    <property type="match status" value="1"/>
</dbReference>
<dbReference type="EMBL" id="BMLS01000007">
    <property type="protein sequence ID" value="GGO74023.1"/>
    <property type="molecule type" value="Genomic_DNA"/>
</dbReference>
<gene>
    <name evidence="2" type="ORF">GCM10010982_35910</name>
</gene>
<dbReference type="InterPro" id="IPR047688">
    <property type="entry name" value="Endonuc_SmrA"/>
</dbReference>
<dbReference type="PANTHER" id="PTHR35562:SF2">
    <property type="entry name" value="DNA ENDONUCLEASE SMRA-RELATED"/>
    <property type="match status" value="1"/>
</dbReference>
<proteinExistence type="predicted"/>
<dbReference type="InterPro" id="IPR002625">
    <property type="entry name" value="Smr_dom"/>
</dbReference>
<organism evidence="2 3">
    <name type="scientific">Bowmanella pacifica</name>
    <dbReference type="NCBI Taxonomy" id="502051"/>
    <lineage>
        <taxon>Bacteria</taxon>
        <taxon>Pseudomonadati</taxon>
        <taxon>Pseudomonadota</taxon>
        <taxon>Gammaproteobacteria</taxon>
        <taxon>Alteromonadales</taxon>
        <taxon>Alteromonadaceae</taxon>
        <taxon>Bowmanella</taxon>
    </lineage>
</organism>
<keyword evidence="3" id="KW-1185">Reference proteome</keyword>